<protein>
    <recommendedName>
        <fullName evidence="1">PurE domain-containing protein</fullName>
    </recommendedName>
</protein>
<dbReference type="SMART" id="SM01001">
    <property type="entry name" value="AIRC"/>
    <property type="match status" value="1"/>
</dbReference>
<dbReference type="PANTHER" id="PTHR43064">
    <property type="entry name" value="PHOSPHORIBOSYLAMINOIMIDAZOLE CARBOXYLASE-RELATED"/>
    <property type="match status" value="1"/>
</dbReference>
<feature type="domain" description="PurE" evidence="1">
    <location>
        <begin position="101"/>
        <end position="233"/>
    </location>
</feature>
<dbReference type="EMBL" id="FUXL01000001">
    <property type="protein sequence ID" value="SJZ52407.1"/>
    <property type="molecule type" value="Genomic_DNA"/>
</dbReference>
<keyword evidence="3" id="KW-1185">Reference proteome</keyword>
<dbReference type="GO" id="GO:0006189">
    <property type="term" value="P:'de novo' IMP biosynthetic process"/>
    <property type="evidence" value="ECO:0007669"/>
    <property type="project" value="InterPro"/>
</dbReference>
<evidence type="ECO:0000313" key="3">
    <source>
        <dbReference type="Proteomes" id="UP000190135"/>
    </source>
</evidence>
<evidence type="ECO:0000313" key="2">
    <source>
        <dbReference type="EMBL" id="SJZ52407.1"/>
    </source>
</evidence>
<dbReference type="InterPro" id="IPR000031">
    <property type="entry name" value="PurE_dom"/>
</dbReference>
<dbReference type="NCBIfam" id="NF033503">
    <property type="entry name" value="LarB"/>
    <property type="match status" value="1"/>
</dbReference>
<dbReference type="Gene3D" id="3.40.50.1970">
    <property type="match status" value="1"/>
</dbReference>
<dbReference type="Proteomes" id="UP000190135">
    <property type="component" value="Unassembled WGS sequence"/>
</dbReference>
<accession>A0A1T4LCY4</accession>
<sequence>MPVFEQGAEGLRGMNNWAIRHDDDRPRRIGIAEAVLCSGKTTEQAVAAAEAAFAAHGRCLMTRLSPEAFAALPEAFSSRLDYDPLSRTAVLGAWPEIHDQGSVAVATAGTADVAVALEAVRTLRFEGVASDLVTDVGVAGLWRLLSVRDRLADYPVVILVAGMEGALFSVAGGLLPGLLIAVPTSVGYGVTAAGKAALTSALGSCAPGVLTTNIDNGYGAACAALRALNAAAAIARLKSPETE</sequence>
<dbReference type="PANTHER" id="PTHR43064:SF1">
    <property type="entry name" value="SLL1489 PROTEIN"/>
    <property type="match status" value="1"/>
</dbReference>
<dbReference type="AlphaFoldDB" id="A0A1T4LCY4"/>
<organism evidence="2 3">
    <name type="scientific">Consotaella salsifontis</name>
    <dbReference type="NCBI Taxonomy" id="1365950"/>
    <lineage>
        <taxon>Bacteria</taxon>
        <taxon>Pseudomonadati</taxon>
        <taxon>Pseudomonadota</taxon>
        <taxon>Alphaproteobacteria</taxon>
        <taxon>Hyphomicrobiales</taxon>
        <taxon>Aurantimonadaceae</taxon>
        <taxon>Consotaella</taxon>
    </lineage>
</organism>
<dbReference type="InterPro" id="IPR039476">
    <property type="entry name" value="P2CMN_synthase_LarB"/>
</dbReference>
<evidence type="ECO:0000259" key="1">
    <source>
        <dbReference type="SMART" id="SM01001"/>
    </source>
</evidence>
<name>A0A1T4LCY4_9HYPH</name>
<dbReference type="GO" id="GO:0016787">
    <property type="term" value="F:hydrolase activity"/>
    <property type="evidence" value="ECO:0007669"/>
    <property type="project" value="InterPro"/>
</dbReference>
<reference evidence="2 3" key="1">
    <citation type="submission" date="2017-02" db="EMBL/GenBank/DDBJ databases">
        <authorList>
            <person name="Peterson S.W."/>
        </authorList>
    </citation>
    <scope>NUCLEOTIDE SEQUENCE [LARGE SCALE GENOMIC DNA]</scope>
    <source>
        <strain evidence="2 3">USBA 369</strain>
    </source>
</reference>
<gene>
    <name evidence="2" type="ORF">SAMN05428963_101158</name>
</gene>
<dbReference type="SUPFAM" id="SSF52255">
    <property type="entry name" value="N5-CAIR mutase (phosphoribosylaminoimidazole carboxylase, PurE)"/>
    <property type="match status" value="1"/>
</dbReference>
<dbReference type="STRING" id="1365950.SAMN05428963_101158"/>
<proteinExistence type="predicted"/>